<gene>
    <name evidence="3" type="ORF">P344_04750</name>
</gene>
<keyword evidence="2" id="KW-0732">Signal</keyword>
<protein>
    <recommendedName>
        <fullName evidence="5">Lipoprotein</fullName>
    </recommendedName>
</protein>
<dbReference type="PATRIC" id="fig|838561.3.peg.909"/>
<name>W0GQ35_9MOLU</name>
<reference evidence="3 4" key="1">
    <citation type="submission" date="2013-09" db="EMBL/GenBank/DDBJ databases">
        <title>Complete genome sequence of Spiroplasma mirum suckling mouse cataract agent.</title>
        <authorList>
            <person name="Landry C.A."/>
            <person name="Bastian F.O."/>
            <person name="Thune R.L."/>
        </authorList>
    </citation>
    <scope>NUCLEOTIDE SEQUENCE [LARGE SCALE GENOMIC DNA]</scope>
    <source>
        <strain evidence="3 4">SMCA</strain>
    </source>
</reference>
<keyword evidence="4" id="KW-1185">Reference proteome</keyword>
<dbReference type="KEGG" id="smir:SMM_0790"/>
<dbReference type="KEGG" id="smia:P344_04750"/>
<evidence type="ECO:0008006" key="5">
    <source>
        <dbReference type="Google" id="ProtNLM"/>
    </source>
</evidence>
<dbReference type="RefSeq" id="WP_025317550.1">
    <property type="nucleotide sequence ID" value="NZ_CP002082.1"/>
</dbReference>
<feature type="compositionally biased region" description="Low complexity" evidence="1">
    <location>
        <begin position="25"/>
        <end position="35"/>
    </location>
</feature>
<evidence type="ECO:0000256" key="1">
    <source>
        <dbReference type="SAM" id="MobiDB-lite"/>
    </source>
</evidence>
<proteinExistence type="predicted"/>
<evidence type="ECO:0000313" key="4">
    <source>
        <dbReference type="Proteomes" id="UP000019260"/>
    </source>
</evidence>
<evidence type="ECO:0000313" key="3">
    <source>
        <dbReference type="EMBL" id="AHI58272.1"/>
    </source>
</evidence>
<dbReference type="InterPro" id="IPR054816">
    <property type="entry name" value="Lipoprotein_mollicutes-type_CS"/>
</dbReference>
<evidence type="ECO:0000256" key="2">
    <source>
        <dbReference type="SAM" id="SignalP"/>
    </source>
</evidence>
<feature type="chain" id="PRO_5009977253" description="Lipoprotein" evidence="2">
    <location>
        <begin position="24"/>
        <end position="62"/>
    </location>
</feature>
<dbReference type="EMBL" id="CP006720">
    <property type="protein sequence ID" value="AHI58272.1"/>
    <property type="molecule type" value="Genomic_DNA"/>
</dbReference>
<feature type="signal peptide" evidence="2">
    <location>
        <begin position="1"/>
        <end position="23"/>
    </location>
</feature>
<dbReference type="NCBIfam" id="NF045726">
    <property type="entry name" value="XXplasma_LP"/>
    <property type="match status" value="1"/>
</dbReference>
<dbReference type="STRING" id="838561.P344_04750"/>
<feature type="region of interest" description="Disordered" evidence="1">
    <location>
        <begin position="25"/>
        <end position="48"/>
    </location>
</feature>
<organism evidence="3 4">
    <name type="scientific">Spiroplasma mirum ATCC 29335</name>
    <dbReference type="NCBI Taxonomy" id="838561"/>
    <lineage>
        <taxon>Bacteria</taxon>
        <taxon>Bacillati</taxon>
        <taxon>Mycoplasmatota</taxon>
        <taxon>Mollicutes</taxon>
        <taxon>Entomoplasmatales</taxon>
        <taxon>Spiroplasmataceae</taxon>
        <taxon>Spiroplasma</taxon>
    </lineage>
</organism>
<dbReference type="AlphaFoldDB" id="W0GQ35"/>
<dbReference type="PROSITE" id="PS51257">
    <property type="entry name" value="PROKAR_LIPOPROTEIN"/>
    <property type="match status" value="1"/>
</dbReference>
<sequence>MKKIISILSTLVMIFGAAGLAVSCSTTSSPNSSWPTPKPKPNPDPVENEKEYDFVINVLNHH</sequence>
<dbReference type="Proteomes" id="UP000019260">
    <property type="component" value="Chromosome"/>
</dbReference>
<dbReference type="HOGENOM" id="CLU_2901967_0_0_14"/>
<accession>W0GQ35</accession>